<evidence type="ECO:0000313" key="15">
    <source>
        <dbReference type="EMBL" id="KOO32958.1"/>
    </source>
</evidence>
<evidence type="ECO:0000256" key="4">
    <source>
        <dbReference type="ARBA" id="ARBA00009935"/>
    </source>
</evidence>
<dbReference type="CDD" id="cd00717">
    <property type="entry name" value="URO-D"/>
    <property type="match status" value="1"/>
</dbReference>
<dbReference type="GO" id="GO:0006782">
    <property type="term" value="P:protoporphyrinogen IX biosynthetic process"/>
    <property type="evidence" value="ECO:0007669"/>
    <property type="project" value="UniProtKB-UniPathway"/>
</dbReference>
<proteinExistence type="inferred from homology"/>
<reference evidence="16" key="1">
    <citation type="journal article" date="2015" name="PLoS Genet.">
        <title>Genome Sequence and Transcriptome Analyses of Chrysochromulina tobin: Metabolic Tools for Enhanced Algal Fitness in the Prominent Order Prymnesiales (Haptophyceae).</title>
        <authorList>
            <person name="Hovde B.T."/>
            <person name="Deodato C.R."/>
            <person name="Hunsperger H.M."/>
            <person name="Ryken S.A."/>
            <person name="Yost W."/>
            <person name="Jha R.K."/>
            <person name="Patterson J."/>
            <person name="Monnat R.J. Jr."/>
            <person name="Barlow S.B."/>
            <person name="Starkenburg S.R."/>
            <person name="Cattolico R.A."/>
        </authorList>
    </citation>
    <scope>NUCLEOTIDE SEQUENCE</scope>
    <source>
        <strain evidence="16">CCMP291</strain>
    </source>
</reference>
<dbReference type="EC" id="4.1.1.37" evidence="6 11"/>
<feature type="domain" description="Uroporphyrinogen decarboxylase (URO-D)" evidence="14">
    <location>
        <begin position="199"/>
        <end position="215"/>
    </location>
</feature>
<dbReference type="NCBIfam" id="TIGR01464">
    <property type="entry name" value="hemE"/>
    <property type="match status" value="1"/>
</dbReference>
<accession>A0A0M0K3L8</accession>
<evidence type="ECO:0000256" key="12">
    <source>
        <dbReference type="RuleBase" id="RU004169"/>
    </source>
</evidence>
<evidence type="ECO:0000256" key="6">
    <source>
        <dbReference type="ARBA" id="ARBA00012288"/>
    </source>
</evidence>
<dbReference type="SUPFAM" id="SSF51726">
    <property type="entry name" value="UROD/MetE-like"/>
    <property type="match status" value="1"/>
</dbReference>
<evidence type="ECO:0000259" key="13">
    <source>
        <dbReference type="PROSITE" id="PS00906"/>
    </source>
</evidence>
<evidence type="ECO:0000256" key="1">
    <source>
        <dbReference type="ARBA" id="ARBA00002448"/>
    </source>
</evidence>
<name>A0A0M0K3L8_9EUKA</name>
<keyword evidence="8 11" id="KW-0456">Lyase</keyword>
<dbReference type="InterPro" id="IPR000257">
    <property type="entry name" value="Uroporphyrinogen_deCOase"/>
</dbReference>
<protein>
    <recommendedName>
        <fullName evidence="6 11">Uroporphyrinogen decarboxylase</fullName>
        <ecNumber evidence="6 11">4.1.1.37</ecNumber>
    </recommendedName>
</protein>
<dbReference type="PROSITE" id="PS00906">
    <property type="entry name" value="UROD_1"/>
    <property type="match status" value="1"/>
</dbReference>
<dbReference type="EMBL" id="JWZX01001640">
    <property type="protein sequence ID" value="KOO32958.1"/>
    <property type="molecule type" value="Genomic_DNA"/>
</dbReference>
<dbReference type="PANTHER" id="PTHR21091">
    <property type="entry name" value="METHYLTETRAHYDROFOLATE:HOMOCYSTEINE METHYLTRANSFERASE RELATED"/>
    <property type="match status" value="1"/>
</dbReference>
<dbReference type="GO" id="GO:0009507">
    <property type="term" value="C:chloroplast"/>
    <property type="evidence" value="ECO:0007669"/>
    <property type="project" value="UniProtKB-SubCell"/>
</dbReference>
<dbReference type="FunFam" id="3.20.20.210:FF:000006">
    <property type="entry name" value="Uroporphyrinogen decarboxylase"/>
    <property type="match status" value="1"/>
</dbReference>
<dbReference type="InterPro" id="IPR006361">
    <property type="entry name" value="Uroporphyrinogen_deCO2ase_HemE"/>
</dbReference>
<comment type="similarity">
    <text evidence="4 12">Belongs to the uroporphyrinogen decarboxylase family.</text>
</comment>
<comment type="catalytic activity">
    <reaction evidence="10 11">
        <text>uroporphyrinogen III + 4 H(+) = coproporphyrinogen III + 4 CO2</text>
        <dbReference type="Rhea" id="RHEA:19865"/>
        <dbReference type="ChEBI" id="CHEBI:15378"/>
        <dbReference type="ChEBI" id="CHEBI:16526"/>
        <dbReference type="ChEBI" id="CHEBI:57308"/>
        <dbReference type="ChEBI" id="CHEBI:57309"/>
        <dbReference type="EC" id="4.1.1.37"/>
    </reaction>
</comment>
<evidence type="ECO:0000256" key="2">
    <source>
        <dbReference type="ARBA" id="ARBA00004229"/>
    </source>
</evidence>
<evidence type="ECO:0000256" key="5">
    <source>
        <dbReference type="ARBA" id="ARBA00011738"/>
    </source>
</evidence>
<feature type="domain" description="Uroporphyrinogen decarboxylase (URO-D)" evidence="13">
    <location>
        <begin position="76"/>
        <end position="85"/>
    </location>
</feature>
<organism evidence="15 16">
    <name type="scientific">Chrysochromulina tobinii</name>
    <dbReference type="NCBI Taxonomy" id="1460289"/>
    <lineage>
        <taxon>Eukaryota</taxon>
        <taxon>Haptista</taxon>
        <taxon>Haptophyta</taxon>
        <taxon>Prymnesiophyceae</taxon>
        <taxon>Prymnesiales</taxon>
        <taxon>Chrysochromulinaceae</taxon>
        <taxon>Chrysochromulina</taxon>
    </lineage>
</organism>
<dbReference type="Gene3D" id="3.20.20.210">
    <property type="match status" value="1"/>
</dbReference>
<evidence type="ECO:0000313" key="16">
    <source>
        <dbReference type="Proteomes" id="UP000037460"/>
    </source>
</evidence>
<dbReference type="UniPathway" id="UPA00251">
    <property type="reaction ID" value="UER00321"/>
</dbReference>
<evidence type="ECO:0000259" key="14">
    <source>
        <dbReference type="PROSITE" id="PS00907"/>
    </source>
</evidence>
<evidence type="ECO:0000256" key="11">
    <source>
        <dbReference type="RuleBase" id="RU000554"/>
    </source>
</evidence>
<evidence type="ECO:0000256" key="3">
    <source>
        <dbReference type="ARBA" id="ARBA00004804"/>
    </source>
</evidence>
<comment type="caution">
    <text evidence="15">The sequence shown here is derived from an EMBL/GenBank/DDBJ whole genome shotgun (WGS) entry which is preliminary data.</text>
</comment>
<comment type="pathway">
    <text evidence="3 11">Porphyrin-containing compound metabolism; protoporphyrin-IX biosynthesis; coproporphyrinogen-III from 5-aminolevulinate: step 4/4.</text>
</comment>
<comment type="function">
    <text evidence="1">Catalyzes the decarboxylation of four acetate groups of uroporphyrinogen-III to yield coproporphyrinogen-III.</text>
</comment>
<evidence type="ECO:0000256" key="7">
    <source>
        <dbReference type="ARBA" id="ARBA00022793"/>
    </source>
</evidence>
<dbReference type="PANTHER" id="PTHR21091:SF169">
    <property type="entry name" value="UROPORPHYRINOGEN DECARBOXYLASE"/>
    <property type="match status" value="1"/>
</dbReference>
<dbReference type="Pfam" id="PF01208">
    <property type="entry name" value="URO-D"/>
    <property type="match status" value="1"/>
</dbReference>
<dbReference type="GO" id="GO:0004853">
    <property type="term" value="F:uroporphyrinogen decarboxylase activity"/>
    <property type="evidence" value="ECO:0007669"/>
    <property type="project" value="UniProtKB-EC"/>
</dbReference>
<comment type="subunit">
    <text evidence="5">Homodimer.</text>
</comment>
<evidence type="ECO:0000256" key="8">
    <source>
        <dbReference type="ARBA" id="ARBA00023239"/>
    </source>
</evidence>
<comment type="subcellular location">
    <subcellularLocation>
        <location evidence="2">Plastid</location>
        <location evidence="2">Chloroplast</location>
    </subcellularLocation>
</comment>
<dbReference type="InterPro" id="IPR038071">
    <property type="entry name" value="UROD/MetE-like_sf"/>
</dbReference>
<keyword evidence="9 11" id="KW-0627">Porphyrin biosynthesis</keyword>
<evidence type="ECO:0000256" key="9">
    <source>
        <dbReference type="ARBA" id="ARBA00023244"/>
    </source>
</evidence>
<dbReference type="OrthoDB" id="339900at2759"/>
<gene>
    <name evidence="15" type="ORF">Ctob_010119</name>
</gene>
<evidence type="ECO:0000256" key="10">
    <source>
        <dbReference type="ARBA" id="ARBA00048033"/>
    </source>
</evidence>
<keyword evidence="7 11" id="KW-0210">Decarboxylase</keyword>
<dbReference type="Proteomes" id="UP000037460">
    <property type="component" value="Unassembled WGS sequence"/>
</dbReference>
<keyword evidence="16" id="KW-1185">Reference proteome</keyword>
<dbReference type="PROSITE" id="PS00907">
    <property type="entry name" value="UROD_2"/>
    <property type="match status" value="1"/>
</dbReference>
<dbReference type="AlphaFoldDB" id="A0A0M0K3L8"/>
<sequence length="423" mass="45553">MFMFTELALQSPEEPRSQQFISAMLSALLLASQVTGYGIGGAAVSASSMRSHVSMSALDEPLLLRAARGEKVERTPVWMMRQAGRHMACYRALVSKYPTFRERSETPDVSLEVSLQPWRAYGVDGVILFSDILTPLPAMGVGFQISEGGAVAIEPIRTREAFKRMTDHGAFNPQRDVPFVGEVLGKLRTAVKGSGATVLGFVGLPFTLGTYLIEGATGTKTGFAETRALRESNPSLVKDILSLLAQNIAQYACYQIESGAQVIQIFDSWAGHLEPAEFDTWAAPYQKAVVDGIKAKHPNVPIIVYMAPDKHSRGGALLTRLAKSGVDVISVDHTIDLGEAKKLLAAAGYPKISLQGNLDPELLRDGTPDEIKAATEKILKAAGDTGHVMNLGHGIEPTTPEPNAAFFVNTVHAFDHEKAKALA</sequence>